<evidence type="ECO:0000256" key="2">
    <source>
        <dbReference type="ARBA" id="ARBA00018951"/>
    </source>
</evidence>
<accession>A0AAN8XK17</accession>
<name>A0AAN8XK17_HALRR</name>
<dbReference type="AlphaFoldDB" id="A0AAN8XK17"/>
<proteinExistence type="inferred from homology"/>
<dbReference type="InterPro" id="IPR051330">
    <property type="entry name" value="Phosphatase_reg/MetRdx"/>
</dbReference>
<dbReference type="PANTHER" id="PTHR21021:SF16">
    <property type="entry name" value="TIP41-LIKE PROTEIN"/>
    <property type="match status" value="1"/>
</dbReference>
<gene>
    <name evidence="3" type="ORF">SK128_022143</name>
</gene>
<protein>
    <recommendedName>
        <fullName evidence="2">TIP41-like protein</fullName>
    </recommendedName>
</protein>
<keyword evidence="4" id="KW-1185">Reference proteome</keyword>
<dbReference type="Proteomes" id="UP001381693">
    <property type="component" value="Unassembled WGS sequence"/>
</dbReference>
<dbReference type="EMBL" id="JAXCGZ010006234">
    <property type="protein sequence ID" value="KAK7079970.1"/>
    <property type="molecule type" value="Genomic_DNA"/>
</dbReference>
<evidence type="ECO:0000313" key="3">
    <source>
        <dbReference type="EMBL" id="KAK7079970.1"/>
    </source>
</evidence>
<dbReference type="GO" id="GO:0005829">
    <property type="term" value="C:cytosol"/>
    <property type="evidence" value="ECO:0007669"/>
    <property type="project" value="TreeGrafter"/>
</dbReference>
<organism evidence="3 4">
    <name type="scientific">Halocaridina rubra</name>
    <name type="common">Hawaiian red shrimp</name>
    <dbReference type="NCBI Taxonomy" id="373956"/>
    <lineage>
        <taxon>Eukaryota</taxon>
        <taxon>Metazoa</taxon>
        <taxon>Ecdysozoa</taxon>
        <taxon>Arthropoda</taxon>
        <taxon>Crustacea</taxon>
        <taxon>Multicrustacea</taxon>
        <taxon>Malacostraca</taxon>
        <taxon>Eumalacostraca</taxon>
        <taxon>Eucarida</taxon>
        <taxon>Decapoda</taxon>
        <taxon>Pleocyemata</taxon>
        <taxon>Caridea</taxon>
        <taxon>Atyoidea</taxon>
        <taxon>Atyidae</taxon>
        <taxon>Halocaridina</taxon>
    </lineage>
</organism>
<comment type="similarity">
    <text evidence="1">Belongs to the TIP41 family.</text>
</comment>
<evidence type="ECO:0000256" key="1">
    <source>
        <dbReference type="ARBA" id="ARBA00006658"/>
    </source>
</evidence>
<dbReference type="PANTHER" id="PTHR21021">
    <property type="entry name" value="GAF/PUTATIVE CYTOSKELETAL PROTEIN"/>
    <property type="match status" value="1"/>
</dbReference>
<sequence>MFLLALTYKAQHASRTPSTVMFDWSLLSCLKMSGSSEIIFPPPKYQEYVFGDWTIKAVKSHIMGSTCESPEKCETTTELEQLCDLCRFERGLTLPSLPDMVFANNLLQITHSSGGSVSFSCLDALKCVNDREDTLQVAHAEAWREARADCEYTKKVVKPYDWTYTTNFRGTVSEGLKIEETDERIDLQKLKMPEDIVFYDEIYLYEDELDDNGSTRCVVKVRVMPSGFFAVFRHYLRVDHVIVRVNDTRLYSPAGASYIIRETSLRESLIEKLKVPPHVYKNPDQAWQHLPVIKESVEKLIAVE</sequence>
<dbReference type="Pfam" id="PF04176">
    <property type="entry name" value="TIP41"/>
    <property type="match status" value="1"/>
</dbReference>
<reference evidence="3 4" key="1">
    <citation type="submission" date="2023-11" db="EMBL/GenBank/DDBJ databases">
        <title>Halocaridina rubra genome assembly.</title>
        <authorList>
            <person name="Smith C."/>
        </authorList>
    </citation>
    <scope>NUCLEOTIDE SEQUENCE [LARGE SCALE GENOMIC DNA]</scope>
    <source>
        <strain evidence="3">EP-1</strain>
        <tissue evidence="3">Whole</tissue>
    </source>
</reference>
<evidence type="ECO:0000313" key="4">
    <source>
        <dbReference type="Proteomes" id="UP001381693"/>
    </source>
</evidence>
<dbReference type="GO" id="GO:0031929">
    <property type="term" value="P:TOR signaling"/>
    <property type="evidence" value="ECO:0007669"/>
    <property type="project" value="TreeGrafter"/>
</dbReference>
<dbReference type="InterPro" id="IPR007303">
    <property type="entry name" value="TIP41-like"/>
</dbReference>
<comment type="caution">
    <text evidence="3">The sequence shown here is derived from an EMBL/GenBank/DDBJ whole genome shotgun (WGS) entry which is preliminary data.</text>
</comment>